<reference evidence="1 2" key="1">
    <citation type="submission" date="2024-06" db="EMBL/GenBank/DDBJ databases">
        <authorList>
            <person name="Li F."/>
        </authorList>
    </citation>
    <scope>NUCLEOTIDE SEQUENCE [LARGE SCALE GENOMIC DNA]</scope>
    <source>
        <strain evidence="1 2">GXAS 311</strain>
    </source>
</reference>
<dbReference type="InterPro" id="IPR006299">
    <property type="entry name" value="FlgC"/>
</dbReference>
<dbReference type="Proteomes" id="UP001548189">
    <property type="component" value="Unassembled WGS sequence"/>
</dbReference>
<evidence type="ECO:0000313" key="1">
    <source>
        <dbReference type="EMBL" id="MET1255019.1"/>
    </source>
</evidence>
<name>A0ABV2BSY7_9GAMM</name>
<keyword evidence="1" id="KW-0966">Cell projection</keyword>
<dbReference type="Pfam" id="PF06429">
    <property type="entry name" value="Flg_bbr_C"/>
    <property type="match status" value="1"/>
</dbReference>
<dbReference type="InterPro" id="IPR019776">
    <property type="entry name" value="Flagellar_basal_body_rod_CS"/>
</dbReference>
<gene>
    <name evidence="1" type="primary">flgC</name>
    <name evidence="1" type="ORF">ABVT43_07780</name>
</gene>
<dbReference type="EMBL" id="JBEVCJ010000007">
    <property type="protein sequence ID" value="MET1255019.1"/>
    <property type="molecule type" value="Genomic_DNA"/>
</dbReference>
<proteinExistence type="predicted"/>
<dbReference type="PANTHER" id="PTHR30435:SF2">
    <property type="entry name" value="FLAGELLAR BASAL-BODY ROD PROTEIN FLGC"/>
    <property type="match status" value="1"/>
</dbReference>
<organism evidence="1 2">
    <name type="scientific">Aliikangiella maris</name>
    <dbReference type="NCBI Taxonomy" id="3162458"/>
    <lineage>
        <taxon>Bacteria</taxon>
        <taxon>Pseudomonadati</taxon>
        <taxon>Pseudomonadota</taxon>
        <taxon>Gammaproteobacteria</taxon>
        <taxon>Oceanospirillales</taxon>
        <taxon>Pleioneaceae</taxon>
        <taxon>Aliikangiella</taxon>
    </lineage>
</organism>
<accession>A0ABV2BSY7</accession>
<comment type="caution">
    <text evidence="1">The sequence shown here is derived from an EMBL/GenBank/DDBJ whole genome shotgun (WGS) entry which is preliminary data.</text>
</comment>
<dbReference type="PANTHER" id="PTHR30435">
    <property type="entry name" value="FLAGELLAR PROTEIN"/>
    <property type="match status" value="1"/>
</dbReference>
<dbReference type="PROSITE" id="PS00588">
    <property type="entry name" value="FLAGELLA_BB_ROD"/>
    <property type="match status" value="1"/>
</dbReference>
<protein>
    <submittedName>
        <fullName evidence="1">Flagellar basal body rod protein FlgC</fullName>
    </submittedName>
</protein>
<dbReference type="InterPro" id="IPR001444">
    <property type="entry name" value="Flag_bb_rod_N"/>
</dbReference>
<evidence type="ECO:0000313" key="2">
    <source>
        <dbReference type="Proteomes" id="UP001548189"/>
    </source>
</evidence>
<dbReference type="InterPro" id="IPR010930">
    <property type="entry name" value="Flg_bb/hook_C_dom"/>
</dbReference>
<dbReference type="NCBIfam" id="TIGR01395">
    <property type="entry name" value="FlgC"/>
    <property type="match status" value="1"/>
</dbReference>
<dbReference type="Pfam" id="PF00460">
    <property type="entry name" value="Flg_bb_rod"/>
    <property type="match status" value="1"/>
</dbReference>
<sequence>MGLYDIFNISGSGMAAQSVRLNTTASNIANADSIASSTEQTYRARHPVFQAVLNGIASHSSDDQASAGVKVNGIIESQAEPVARYQPDNPLADENGYVYAPNINLVEEMANMISASRSYQSNVQVANMTKHLLSKTLTLGQ</sequence>
<keyword evidence="2" id="KW-1185">Reference proteome</keyword>
<keyword evidence="1" id="KW-0969">Cilium</keyword>
<keyword evidence="1" id="KW-0282">Flagellum</keyword>